<gene>
    <name evidence="2" type="ORF">PGTUg99_025875</name>
</gene>
<organism evidence="2 3">
    <name type="scientific">Puccinia graminis f. sp. tritici</name>
    <dbReference type="NCBI Taxonomy" id="56615"/>
    <lineage>
        <taxon>Eukaryota</taxon>
        <taxon>Fungi</taxon>
        <taxon>Dikarya</taxon>
        <taxon>Basidiomycota</taxon>
        <taxon>Pucciniomycotina</taxon>
        <taxon>Pucciniomycetes</taxon>
        <taxon>Pucciniales</taxon>
        <taxon>Pucciniaceae</taxon>
        <taxon>Puccinia</taxon>
    </lineage>
</organism>
<evidence type="ECO:0000313" key="2">
    <source>
        <dbReference type="EMBL" id="KAA1129302.1"/>
    </source>
</evidence>
<evidence type="ECO:0000313" key="3">
    <source>
        <dbReference type="Proteomes" id="UP000325313"/>
    </source>
</evidence>
<name>A0A5B0RV92_PUCGR</name>
<feature type="compositionally biased region" description="Polar residues" evidence="1">
    <location>
        <begin position="267"/>
        <end position="286"/>
    </location>
</feature>
<feature type="region of interest" description="Disordered" evidence="1">
    <location>
        <begin position="369"/>
        <end position="389"/>
    </location>
</feature>
<comment type="caution">
    <text evidence="2">The sequence shown here is derived from an EMBL/GenBank/DDBJ whole genome shotgun (WGS) entry which is preliminary data.</text>
</comment>
<protein>
    <submittedName>
        <fullName evidence="2">Uncharacterized protein</fullName>
    </submittedName>
</protein>
<evidence type="ECO:0000256" key="1">
    <source>
        <dbReference type="SAM" id="MobiDB-lite"/>
    </source>
</evidence>
<dbReference type="EMBL" id="VDEP01000137">
    <property type="protein sequence ID" value="KAA1129302.1"/>
    <property type="molecule type" value="Genomic_DNA"/>
</dbReference>
<proteinExistence type="predicted"/>
<dbReference type="Proteomes" id="UP000325313">
    <property type="component" value="Unassembled WGS sequence"/>
</dbReference>
<reference evidence="2 3" key="1">
    <citation type="submission" date="2019-05" db="EMBL/GenBank/DDBJ databases">
        <title>Emergence of the Ug99 lineage of the wheat stem rust pathogen through somatic hybridization.</title>
        <authorList>
            <person name="Li F."/>
            <person name="Upadhyaya N.M."/>
            <person name="Sperschneider J."/>
            <person name="Matny O."/>
            <person name="Nguyen-Phuc H."/>
            <person name="Mago R."/>
            <person name="Raley C."/>
            <person name="Miller M.E."/>
            <person name="Silverstein K.A.T."/>
            <person name="Henningsen E."/>
            <person name="Hirsch C.D."/>
            <person name="Visser B."/>
            <person name="Pretorius Z.A."/>
            <person name="Steffenson B.J."/>
            <person name="Schwessinger B."/>
            <person name="Dodds P.N."/>
            <person name="Figueroa M."/>
        </authorList>
    </citation>
    <scope>NUCLEOTIDE SEQUENCE [LARGE SCALE GENOMIC DNA]</scope>
    <source>
        <strain evidence="2 3">Ug99</strain>
    </source>
</reference>
<dbReference type="AlphaFoldDB" id="A0A5B0RV92"/>
<feature type="region of interest" description="Disordered" evidence="1">
    <location>
        <begin position="233"/>
        <end position="354"/>
    </location>
</feature>
<accession>A0A5B0RV92</accession>
<feature type="compositionally biased region" description="Basic and acidic residues" evidence="1">
    <location>
        <begin position="373"/>
        <end position="389"/>
    </location>
</feature>
<feature type="compositionally biased region" description="Polar residues" evidence="1">
    <location>
        <begin position="233"/>
        <end position="249"/>
    </location>
</feature>
<sequence length="464" mass="51364">MSGQRRISHPMYSMGPFDIIEVGANTLKDTNNFGQFNYGSSVVLEDKATGKPYNHEILLSGYGSRTTAPVWDRVYLLGGCFVKNPEEPPTGDEGEARCTGYTFFYDQALTLGIGGTDQYRTKTTSFLMNKVGVFGFGLITNRREIEHTGPNNNVQTDLHVSVQHTDYHTTAKQLMEFQVNYIVPGNKLLNHTFNLFQVGREALIVGYITGHDDDAEIWQVTVLLVSISSGGRSTTVNLMSTPTSSNGGSIEQPRPNMRRIGARKTPTPASKTAPKQISVNPSQEPQQAKRPPSLAPLEIFPTPSTSATVLSPKEKDYEESEEGEVSDDDNDNHFKNTYPPGDKNNKRAQTSQTGSGILAEAQKKLKGLSSSIEGRDHYSRKDQCRDTQSLKRHCSQSDSPIQVSLEFRRKCRYRKDDASETFIASNQEGEYPVSQLDIGVAVYHQLQSKGIETDLAADLGICYQ</sequence>
<feature type="compositionally biased region" description="Acidic residues" evidence="1">
    <location>
        <begin position="317"/>
        <end position="330"/>
    </location>
</feature>